<evidence type="ECO:0000313" key="5">
    <source>
        <dbReference type="Proteomes" id="UP000726105"/>
    </source>
</evidence>
<gene>
    <name evidence="1" type="ORF">IPF40_14505</name>
    <name evidence="2" type="ORF">IPI13_03755</name>
    <name evidence="3" type="ORF">IPP00_05025</name>
</gene>
<name>A0A935IT28_9MICO</name>
<accession>A0A935IT28</accession>
<dbReference type="EMBL" id="JADIXZ010000008">
    <property type="protein sequence ID" value="MBK6302185.1"/>
    <property type="molecule type" value="Genomic_DNA"/>
</dbReference>
<dbReference type="AlphaFoldDB" id="A0A935IT28"/>
<proteinExistence type="predicted"/>
<evidence type="ECO:0000313" key="1">
    <source>
        <dbReference type="EMBL" id="MBK6302185.1"/>
    </source>
</evidence>
<dbReference type="EMBL" id="JADJIB010000001">
    <property type="protein sequence ID" value="MBK7272298.1"/>
    <property type="molecule type" value="Genomic_DNA"/>
</dbReference>
<evidence type="ECO:0000313" key="4">
    <source>
        <dbReference type="Proteomes" id="UP000718281"/>
    </source>
</evidence>
<evidence type="ECO:0000313" key="3">
    <source>
        <dbReference type="EMBL" id="MBL0003359.1"/>
    </source>
</evidence>
<comment type="caution">
    <text evidence="2">The sequence shown here is derived from an EMBL/GenBank/DDBJ whole genome shotgun (WGS) entry which is preliminary data.</text>
</comment>
<reference evidence="4 5" key="1">
    <citation type="submission" date="2020-10" db="EMBL/GenBank/DDBJ databases">
        <title>Connecting structure to function with the recovery of over 1000 high-quality activated sludge metagenome-assembled genomes encoding full-length rRNA genes using long-read sequencing.</title>
        <authorList>
            <person name="Singleton C.M."/>
            <person name="Petriglieri F."/>
            <person name="Kristensen J.M."/>
            <person name="Kirkegaard R.H."/>
            <person name="Michaelsen T.Y."/>
            <person name="Andersen M.H."/>
            <person name="Karst S.M."/>
            <person name="Dueholm M.S."/>
            <person name="Nielsen P.H."/>
            <person name="Albertsen M."/>
        </authorList>
    </citation>
    <scope>NUCLEOTIDE SEQUENCE [LARGE SCALE GENOMIC DNA]</scope>
    <source>
        <strain evidence="1">AalE_18-Q3-R2-46_BAT3C.188</strain>
        <strain evidence="2">Ega_18-Q3-R5-49_MAXAC.001</strain>
        <strain evidence="3">Ribe_18-Q3-R11-54_MAXAC.001</strain>
    </source>
</reference>
<dbReference type="EMBL" id="JADKGK010000011">
    <property type="protein sequence ID" value="MBL0003359.1"/>
    <property type="molecule type" value="Genomic_DNA"/>
</dbReference>
<protein>
    <submittedName>
        <fullName evidence="2">Uncharacterized protein</fullName>
    </submittedName>
</protein>
<organism evidence="2 5">
    <name type="scientific">Candidatus Phosphoribacter hodrii</name>
    <dbReference type="NCBI Taxonomy" id="2953743"/>
    <lineage>
        <taxon>Bacteria</taxon>
        <taxon>Bacillati</taxon>
        <taxon>Actinomycetota</taxon>
        <taxon>Actinomycetes</taxon>
        <taxon>Micrococcales</taxon>
        <taxon>Dermatophilaceae</taxon>
        <taxon>Candidatus Phosphoribacter</taxon>
    </lineage>
</organism>
<dbReference type="Proteomes" id="UP000718281">
    <property type="component" value="Unassembled WGS sequence"/>
</dbReference>
<dbReference type="Proteomes" id="UP000886632">
    <property type="component" value="Unassembled WGS sequence"/>
</dbReference>
<sequence>MARYDITTATLGTLLADPDVVAIMEKHAPGITTNPMIGMAAGMPAAQAVAMAGGMIGGDAVSAITDEVTSLN</sequence>
<dbReference type="Proteomes" id="UP000726105">
    <property type="component" value="Unassembled WGS sequence"/>
</dbReference>
<evidence type="ECO:0000313" key="2">
    <source>
        <dbReference type="EMBL" id="MBK7272298.1"/>
    </source>
</evidence>